<sequence>MRRGLWLRRRRGHRLTPLLAMLALIMVVFAADRPTPPLPYNLIAGPFARLLAQAADLGPARAERIQLTVELHAPTEPVALTRWAASHGLSVRWREGDPWAVVEGAPRTVARALDVAVHDYRLGGGHVFYASPQQPAVPQQLSGEVTELGRILGYTPHHEGTPPSLPLDVPNGGLVPTELLTAYQVNQLSSAGYTGKGQTVVVFAFDGVEQSDLDTFSDWFTLPRFNLEVMGGMPAERHGEATMDVQLIHAIAPSARIVLVNARPTAEGDAAYVKLGQLMEDVDRQYPGAVWSFSIGWGCDRLLARADLAPVRSALARAHRNGTTAFVASGDLAGLECKGGKDWSEPPSPDDVGVDAIASLPEVTGVGGTTLSTDSQGQWLAEQGWYDVPLTQGSGGGASVLFARPSWQEAGERSGPRDKRLVPDIAAVADPFTGVKFVFDGQIQVGGGTSQAAPIWAGLAAVMNQFLTARNLQQLGDFNPVLYELATEAEVPAFRDIYLGANAVTPTMPGYDMVTGLGSPNVDNLIKAVLVLKSLRQ</sequence>
<accession>A0A255D978</accession>
<evidence type="ECO:0000256" key="4">
    <source>
        <dbReference type="ARBA" id="ARBA00022801"/>
    </source>
</evidence>
<comment type="cofactor">
    <cofactor evidence="1">
        <name>Ca(2+)</name>
        <dbReference type="ChEBI" id="CHEBI:29108"/>
    </cofactor>
</comment>
<keyword evidence="6" id="KW-0106">Calcium</keyword>
<keyword evidence="4" id="KW-0378">Hydrolase</keyword>
<dbReference type="OrthoDB" id="3480681at2"/>
<protein>
    <submittedName>
        <fullName evidence="9">Peptidase S53</fullName>
    </submittedName>
</protein>
<evidence type="ECO:0000256" key="2">
    <source>
        <dbReference type="ARBA" id="ARBA00022670"/>
    </source>
</evidence>
<dbReference type="InterPro" id="IPR030400">
    <property type="entry name" value="Sedolisin_dom"/>
</dbReference>
<dbReference type="CDD" id="cd04056">
    <property type="entry name" value="Peptidases_S53"/>
    <property type="match status" value="1"/>
</dbReference>
<evidence type="ECO:0000256" key="5">
    <source>
        <dbReference type="ARBA" id="ARBA00022825"/>
    </source>
</evidence>
<keyword evidence="10" id="KW-1185">Reference proteome</keyword>
<dbReference type="Pfam" id="PF09286">
    <property type="entry name" value="Pro-kuma_activ"/>
    <property type="match status" value="1"/>
</dbReference>
<keyword evidence="3" id="KW-0479">Metal-binding</keyword>
<evidence type="ECO:0000256" key="6">
    <source>
        <dbReference type="ARBA" id="ARBA00022837"/>
    </source>
</evidence>
<dbReference type="SUPFAM" id="SSF54897">
    <property type="entry name" value="Protease propeptides/inhibitors"/>
    <property type="match status" value="1"/>
</dbReference>
<dbReference type="Proteomes" id="UP000216063">
    <property type="component" value="Unassembled WGS sequence"/>
</dbReference>
<dbReference type="RefSeq" id="WP_094483739.1">
    <property type="nucleotide sequence ID" value="NZ_JACKSC010000440.1"/>
</dbReference>
<dbReference type="SUPFAM" id="SSF52743">
    <property type="entry name" value="Subtilisin-like"/>
    <property type="match status" value="1"/>
</dbReference>
<dbReference type="GO" id="GO:0046872">
    <property type="term" value="F:metal ion binding"/>
    <property type="evidence" value="ECO:0007669"/>
    <property type="project" value="UniProtKB-KW"/>
</dbReference>
<comment type="caution">
    <text evidence="9">The sequence shown here is derived from an EMBL/GenBank/DDBJ whole genome shotgun (WGS) entry which is preliminary data.</text>
</comment>
<dbReference type="GO" id="GO:0006508">
    <property type="term" value="P:proteolysis"/>
    <property type="evidence" value="ECO:0007669"/>
    <property type="project" value="UniProtKB-KW"/>
</dbReference>
<dbReference type="InterPro" id="IPR036852">
    <property type="entry name" value="Peptidase_S8/S53_dom_sf"/>
</dbReference>
<keyword evidence="7" id="KW-0865">Zymogen</keyword>
<dbReference type="PROSITE" id="PS00138">
    <property type="entry name" value="SUBTILASE_SER"/>
    <property type="match status" value="1"/>
</dbReference>
<dbReference type="AlphaFoldDB" id="A0A255D978"/>
<dbReference type="Gene3D" id="3.40.50.200">
    <property type="entry name" value="Peptidase S8/S53 domain"/>
    <property type="match status" value="1"/>
</dbReference>
<evidence type="ECO:0000313" key="10">
    <source>
        <dbReference type="Proteomes" id="UP000216063"/>
    </source>
</evidence>
<evidence type="ECO:0000256" key="7">
    <source>
        <dbReference type="ARBA" id="ARBA00023145"/>
    </source>
</evidence>
<dbReference type="PANTHER" id="PTHR14218:SF15">
    <property type="entry name" value="TRIPEPTIDYL-PEPTIDASE 1"/>
    <property type="match status" value="1"/>
</dbReference>
<proteinExistence type="predicted"/>
<name>A0A255D978_9MYCO</name>
<reference evidence="9 10" key="1">
    <citation type="submission" date="2017-07" db="EMBL/GenBank/DDBJ databases">
        <title>The new phylogeny of genus Mycobacterium.</title>
        <authorList>
            <person name="Tortoli E."/>
            <person name="Trovato A."/>
            <person name="Cirillo D.M."/>
        </authorList>
    </citation>
    <scope>NUCLEOTIDE SEQUENCE [LARGE SCALE GENOMIC DNA]</scope>
    <source>
        <strain evidence="9 10">ATCC 33027</strain>
    </source>
</reference>
<dbReference type="EMBL" id="NOZR01000026">
    <property type="protein sequence ID" value="OYN75804.1"/>
    <property type="molecule type" value="Genomic_DNA"/>
</dbReference>
<dbReference type="InterPro" id="IPR050819">
    <property type="entry name" value="Tripeptidyl-peptidase_I"/>
</dbReference>
<evidence type="ECO:0000313" key="9">
    <source>
        <dbReference type="EMBL" id="OYN75804.1"/>
    </source>
</evidence>
<gene>
    <name evidence="9" type="ORF">CG716_24425</name>
</gene>
<dbReference type="InterPro" id="IPR023828">
    <property type="entry name" value="Peptidase_S8_Ser-AS"/>
</dbReference>
<dbReference type="PROSITE" id="PS51695">
    <property type="entry name" value="SEDOLISIN"/>
    <property type="match status" value="1"/>
</dbReference>
<dbReference type="GO" id="GO:0008240">
    <property type="term" value="F:tripeptidyl-peptidase activity"/>
    <property type="evidence" value="ECO:0007669"/>
    <property type="project" value="TreeGrafter"/>
</dbReference>
<keyword evidence="2" id="KW-0645">Protease</keyword>
<evidence type="ECO:0000256" key="1">
    <source>
        <dbReference type="ARBA" id="ARBA00001913"/>
    </source>
</evidence>
<feature type="domain" description="Peptidase S53" evidence="8">
    <location>
        <begin position="173"/>
        <end position="532"/>
    </location>
</feature>
<dbReference type="PANTHER" id="PTHR14218">
    <property type="entry name" value="PROTEASE S8 TRIPEPTIDYL PEPTIDASE I CLN2"/>
    <property type="match status" value="1"/>
</dbReference>
<keyword evidence="5" id="KW-0720">Serine protease</keyword>
<evidence type="ECO:0000259" key="8">
    <source>
        <dbReference type="PROSITE" id="PS51695"/>
    </source>
</evidence>
<dbReference type="GO" id="GO:0004252">
    <property type="term" value="F:serine-type endopeptidase activity"/>
    <property type="evidence" value="ECO:0007669"/>
    <property type="project" value="InterPro"/>
</dbReference>
<evidence type="ECO:0000256" key="3">
    <source>
        <dbReference type="ARBA" id="ARBA00022723"/>
    </source>
</evidence>
<dbReference type="InterPro" id="IPR015366">
    <property type="entry name" value="S53_propep"/>
</dbReference>
<organism evidence="9 10">
    <name type="scientific">Mycolicibacterium sphagni</name>
    <dbReference type="NCBI Taxonomy" id="1786"/>
    <lineage>
        <taxon>Bacteria</taxon>
        <taxon>Bacillati</taxon>
        <taxon>Actinomycetota</taxon>
        <taxon>Actinomycetes</taxon>
        <taxon>Mycobacteriales</taxon>
        <taxon>Mycobacteriaceae</taxon>
        <taxon>Mycolicibacterium</taxon>
    </lineage>
</organism>